<dbReference type="OrthoDB" id="972532at2759"/>
<feature type="compositionally biased region" description="Gly residues" evidence="4">
    <location>
        <begin position="235"/>
        <end position="245"/>
    </location>
</feature>
<dbReference type="InterPro" id="IPR051350">
    <property type="entry name" value="WD_repeat-ST_regulator"/>
</dbReference>
<feature type="region of interest" description="Disordered" evidence="4">
    <location>
        <begin position="310"/>
        <end position="348"/>
    </location>
</feature>
<dbReference type="Gene3D" id="2.130.10.10">
    <property type="entry name" value="YVTN repeat-like/Quinoprotein amine dehydrogenase"/>
    <property type="match status" value="1"/>
</dbReference>
<dbReference type="SUPFAM" id="SSF50978">
    <property type="entry name" value="WD40 repeat-like"/>
    <property type="match status" value="1"/>
</dbReference>
<dbReference type="InterPro" id="IPR001680">
    <property type="entry name" value="WD40_rpt"/>
</dbReference>
<dbReference type="Pfam" id="PF00400">
    <property type="entry name" value="WD40"/>
    <property type="match status" value="5"/>
</dbReference>
<proteinExistence type="predicted"/>
<accession>A0A427YU57</accession>
<evidence type="ECO:0000256" key="3">
    <source>
        <dbReference type="PROSITE-ProRule" id="PRU00221"/>
    </source>
</evidence>
<dbReference type="InterPro" id="IPR006594">
    <property type="entry name" value="LisH"/>
</dbReference>
<evidence type="ECO:0000313" key="6">
    <source>
        <dbReference type="Proteomes" id="UP000279259"/>
    </source>
</evidence>
<dbReference type="PANTHER" id="PTHR22838">
    <property type="entry name" value="WD REPEAT PROTEIN 26-RELATED"/>
    <property type="match status" value="1"/>
</dbReference>
<dbReference type="Pfam" id="PF23627">
    <property type="entry name" value="LisH_WDR26"/>
    <property type="match status" value="1"/>
</dbReference>
<feature type="repeat" description="WD" evidence="3">
    <location>
        <begin position="678"/>
        <end position="710"/>
    </location>
</feature>
<dbReference type="InterPro" id="IPR036322">
    <property type="entry name" value="WD40_repeat_dom_sf"/>
</dbReference>
<dbReference type="PROSITE" id="PS50082">
    <property type="entry name" value="WD_REPEATS_2"/>
    <property type="match status" value="5"/>
</dbReference>
<sequence>MTGGPYNLPPLPRLAFHPCIPYPTLAPHSPPTSTPTFSRSEGPSLLLITSSSRPTPIASPPPDLVHAVSADPPLARPHNTHPTNLAEATPVATRSESGAGAGAGAGAGTESVAVALGENTLALDQDGFGTGSIIGAQVSGIGVGVGRGSGFKRGTVRPRSPSAEGDDLSTSSAPATKRPRSAAAPSSHSPFSSTSFPQLTAETPNGAPDRTTNLPSATGLSRMDSMGHPMPSSNGSGGGVAGSTGGLAAPSDAGPSTAHSTSSPIMADTNGHTRQSRLSPAALAEVQRVPLSGKLMYEDDKDWVESQRTEAIQGQNTEVPGEEEDGEETGVSKKRIGERPGVGGGKRMPVDREEVVRLILQGLRDIGYHQSADVLEAESGYSLATRQALDFQAAILGGRWSGANSLLRDLGITPPAAEEPVSSRSSIASGKTKAVASGKGTPAEQIKFLISQQKYLELLEIGQQKKALTVLRNELAPVTRDSEVLHTLSAFMMCLDRDDLHERAAWDGAAGLSRRQLLEHLEAFISPQVMLPSRRLATLFDQARRHQQQSCVYHEDPDPSSLYTDHECTSGQFPSVTTHILADHTDEVWRIEWSPDGMMLASAGKDRAVVIWQLRATPREGGGVQYSISPLHHLREHREPVDAIAWSPDGNTLITGADKSLYMWDPKTGLQKSTQFGETQHTDTISGIQWSPDGSTFAVASMDYKLIFYEPSGKIQRTLHFGNIQLNDFAFTPDAKHVVAIFTNNKRALVDNKPQPSMSGRPVEEPVGGAPGDVTSGFGYGTMEHGLMVVRIADKEVIDWSPDLRCEITSLRLSADGKRIIISCSPDEIQMWTVEPHLRFLRKFTGHVQGRFLIRSCFGAPKDRFVLSGSEDGHVYVWQSNSPSPVEVLLGHDDVVNAVAWNPVASRRIFASCSDDKSIRIWQPPVGADEVMAGIEGENALGEEKPAVTSAPDEDEGMVL</sequence>
<keyword evidence="6" id="KW-1185">Reference proteome</keyword>
<dbReference type="AlphaFoldDB" id="A0A427YU57"/>
<organism evidence="5 6">
    <name type="scientific">Saitozyma podzolica</name>
    <dbReference type="NCBI Taxonomy" id="1890683"/>
    <lineage>
        <taxon>Eukaryota</taxon>
        <taxon>Fungi</taxon>
        <taxon>Dikarya</taxon>
        <taxon>Basidiomycota</taxon>
        <taxon>Agaricomycotina</taxon>
        <taxon>Tremellomycetes</taxon>
        <taxon>Tremellales</taxon>
        <taxon>Trimorphomycetaceae</taxon>
        <taxon>Saitozyma</taxon>
    </lineage>
</organism>
<evidence type="ECO:0000256" key="1">
    <source>
        <dbReference type="ARBA" id="ARBA00022574"/>
    </source>
</evidence>
<feature type="compositionally biased region" description="Polar residues" evidence="4">
    <location>
        <begin position="210"/>
        <end position="219"/>
    </location>
</feature>
<feature type="region of interest" description="Disordered" evidence="4">
    <location>
        <begin position="146"/>
        <end position="263"/>
    </location>
</feature>
<gene>
    <name evidence="5" type="ORF">EHS25_004478</name>
</gene>
<dbReference type="STRING" id="1890683.A0A427YU57"/>
<dbReference type="PROSITE" id="PS50294">
    <property type="entry name" value="WD_REPEATS_REGION"/>
    <property type="match status" value="2"/>
</dbReference>
<feature type="region of interest" description="Disordered" evidence="4">
    <location>
        <begin position="938"/>
        <end position="960"/>
    </location>
</feature>
<dbReference type="InterPro" id="IPR015943">
    <property type="entry name" value="WD40/YVTN_repeat-like_dom_sf"/>
</dbReference>
<name>A0A427YU57_9TREE</name>
<keyword evidence="1 3" id="KW-0853">WD repeat</keyword>
<feature type="compositionally biased region" description="Low complexity" evidence="4">
    <location>
        <begin position="171"/>
        <end position="197"/>
    </location>
</feature>
<dbReference type="GO" id="GO:0034657">
    <property type="term" value="C:GID complex"/>
    <property type="evidence" value="ECO:0007669"/>
    <property type="project" value="TreeGrafter"/>
</dbReference>
<dbReference type="PANTHER" id="PTHR22838:SF0">
    <property type="entry name" value="WD REPEAT-CONTAINING PROTEIN 26"/>
    <property type="match status" value="1"/>
</dbReference>
<comment type="caution">
    <text evidence="5">The sequence shown here is derived from an EMBL/GenBank/DDBJ whole genome shotgun (WGS) entry which is preliminary data.</text>
</comment>
<feature type="repeat" description="WD" evidence="3">
    <location>
        <begin position="861"/>
        <end position="888"/>
    </location>
</feature>
<dbReference type="Proteomes" id="UP000279259">
    <property type="component" value="Unassembled WGS sequence"/>
</dbReference>
<dbReference type="GO" id="GO:0043161">
    <property type="term" value="P:proteasome-mediated ubiquitin-dependent protein catabolic process"/>
    <property type="evidence" value="ECO:0007669"/>
    <property type="project" value="TreeGrafter"/>
</dbReference>
<dbReference type="PROSITE" id="PS50896">
    <property type="entry name" value="LISH"/>
    <property type="match status" value="1"/>
</dbReference>
<reference evidence="5 6" key="1">
    <citation type="submission" date="2018-11" db="EMBL/GenBank/DDBJ databases">
        <title>Genome sequence of Saitozyma podzolica DSM 27192.</title>
        <authorList>
            <person name="Aliyu H."/>
            <person name="Gorte O."/>
            <person name="Ochsenreither K."/>
        </authorList>
    </citation>
    <scope>NUCLEOTIDE SEQUENCE [LARGE SCALE GENOMIC DNA]</scope>
    <source>
        <strain evidence="5 6">DSM 27192</strain>
    </source>
</reference>
<dbReference type="SMART" id="SM00320">
    <property type="entry name" value="WD40"/>
    <property type="match status" value="6"/>
</dbReference>
<evidence type="ECO:0000313" key="5">
    <source>
        <dbReference type="EMBL" id="RSH94673.1"/>
    </source>
</evidence>
<keyword evidence="2" id="KW-0677">Repeat</keyword>
<dbReference type="CDD" id="cd00200">
    <property type="entry name" value="WD40"/>
    <property type="match status" value="1"/>
</dbReference>
<feature type="repeat" description="WD" evidence="3">
    <location>
        <begin position="889"/>
        <end position="923"/>
    </location>
</feature>
<protein>
    <submittedName>
        <fullName evidence="5">Uncharacterized protein</fullName>
    </submittedName>
</protein>
<evidence type="ECO:0000256" key="2">
    <source>
        <dbReference type="ARBA" id="ARBA00022737"/>
    </source>
</evidence>
<feature type="repeat" description="WD" evidence="3">
    <location>
        <begin position="581"/>
        <end position="615"/>
    </location>
</feature>
<evidence type="ECO:0000256" key="4">
    <source>
        <dbReference type="SAM" id="MobiDB-lite"/>
    </source>
</evidence>
<dbReference type="EMBL" id="RSCD01000002">
    <property type="protein sequence ID" value="RSH94673.1"/>
    <property type="molecule type" value="Genomic_DNA"/>
</dbReference>
<feature type="repeat" description="WD" evidence="3">
    <location>
        <begin position="634"/>
        <end position="674"/>
    </location>
</feature>